<protein>
    <recommendedName>
        <fullName evidence="2">GH18 domain-containing protein</fullName>
    </recommendedName>
</protein>
<dbReference type="SUPFAM" id="SSF51445">
    <property type="entry name" value="(Trans)glycosidases"/>
    <property type="match status" value="1"/>
</dbReference>
<dbReference type="PANTHER" id="PTHR42976">
    <property type="entry name" value="BIFUNCTIONAL CHITINASE/LYSOZYME-RELATED"/>
    <property type="match status" value="1"/>
</dbReference>
<dbReference type="SMART" id="SM00458">
    <property type="entry name" value="RICIN"/>
    <property type="match status" value="1"/>
</dbReference>
<feature type="chain" id="PRO_5040906083" description="GH18 domain-containing protein" evidence="1">
    <location>
        <begin position="37"/>
        <end position="479"/>
    </location>
</feature>
<dbReference type="RefSeq" id="WP_033252584.1">
    <property type="nucleotide sequence ID" value="NZ_BSRX01000001.1"/>
</dbReference>
<dbReference type="CDD" id="cd06543">
    <property type="entry name" value="GH18_PF-ChiA-like"/>
    <property type="match status" value="1"/>
</dbReference>
<comment type="caution">
    <text evidence="3">The sequence shown here is derived from an EMBL/GenBank/DDBJ whole genome shotgun (WGS) entry which is preliminary data.</text>
</comment>
<dbReference type="Pfam" id="PF00652">
    <property type="entry name" value="Ricin_B_lectin"/>
    <property type="match status" value="1"/>
</dbReference>
<name>A0A9W6UJA7_9ACTN</name>
<dbReference type="InterPro" id="IPR001223">
    <property type="entry name" value="Glyco_hydro18_cat"/>
</dbReference>
<dbReference type="InterPro" id="IPR035992">
    <property type="entry name" value="Ricin_B-like_lectins"/>
</dbReference>
<evidence type="ECO:0000313" key="4">
    <source>
        <dbReference type="Proteomes" id="UP001165143"/>
    </source>
</evidence>
<accession>A0A9W6UJA7</accession>
<dbReference type="AlphaFoldDB" id="A0A9W6UJA7"/>
<dbReference type="PROSITE" id="PS50231">
    <property type="entry name" value="RICIN_B_LECTIN"/>
    <property type="match status" value="1"/>
</dbReference>
<dbReference type="CDD" id="cd23451">
    <property type="entry name" value="beta-trefoil_Ricin_laminarinase"/>
    <property type="match status" value="1"/>
</dbReference>
<dbReference type="Pfam" id="PF00704">
    <property type="entry name" value="Glyco_hydro_18"/>
    <property type="match status" value="1"/>
</dbReference>
<evidence type="ECO:0000313" key="3">
    <source>
        <dbReference type="EMBL" id="GLW52196.1"/>
    </source>
</evidence>
<dbReference type="Proteomes" id="UP001165143">
    <property type="component" value="Unassembled WGS sequence"/>
</dbReference>
<dbReference type="InterPro" id="IPR017853">
    <property type="entry name" value="GH"/>
</dbReference>
<dbReference type="PANTHER" id="PTHR42976:SF1">
    <property type="entry name" value="GH18 DOMAIN-CONTAINING PROTEIN-RELATED"/>
    <property type="match status" value="1"/>
</dbReference>
<reference evidence="3" key="1">
    <citation type="submission" date="2023-02" db="EMBL/GenBank/DDBJ databases">
        <title>Kitasatospora phosalacinea NBRC 14362.</title>
        <authorList>
            <person name="Ichikawa N."/>
            <person name="Sato H."/>
            <person name="Tonouchi N."/>
        </authorList>
    </citation>
    <scope>NUCLEOTIDE SEQUENCE</scope>
    <source>
        <strain evidence="3">NBRC 14362</strain>
    </source>
</reference>
<feature type="signal peptide" evidence="1">
    <location>
        <begin position="1"/>
        <end position="36"/>
    </location>
</feature>
<evidence type="ECO:0000259" key="2">
    <source>
        <dbReference type="PROSITE" id="PS51910"/>
    </source>
</evidence>
<dbReference type="SUPFAM" id="SSF50370">
    <property type="entry name" value="Ricin B-like lectins"/>
    <property type="match status" value="1"/>
</dbReference>
<dbReference type="Gene3D" id="3.20.20.80">
    <property type="entry name" value="Glycosidases"/>
    <property type="match status" value="1"/>
</dbReference>
<dbReference type="EMBL" id="BSRX01000001">
    <property type="protein sequence ID" value="GLW52196.1"/>
    <property type="molecule type" value="Genomic_DNA"/>
</dbReference>
<keyword evidence="1" id="KW-0732">Signal</keyword>
<dbReference type="InterPro" id="IPR052750">
    <property type="entry name" value="GH18_Chitinase"/>
</dbReference>
<dbReference type="GO" id="GO:0005975">
    <property type="term" value="P:carbohydrate metabolic process"/>
    <property type="evidence" value="ECO:0007669"/>
    <property type="project" value="InterPro"/>
</dbReference>
<evidence type="ECO:0000256" key="1">
    <source>
        <dbReference type="SAM" id="SignalP"/>
    </source>
</evidence>
<dbReference type="PROSITE" id="PS51910">
    <property type="entry name" value="GH18_2"/>
    <property type="match status" value="1"/>
</dbReference>
<sequence>MIRTRSRTLLRSAAAAVALPATVAGLLVAGAGQASAAANAGPGFPAHYAAPYLETWNSPNTLADARNSGGLKYVTLAFVISDGSCNATFNGDTPITDAGWTNAINAHRAAGGDVIASFGGAAGTELGQACTSVSTLQAQYKRVVDALNLTRIDLDIEGGALNDAAANDRRNQALAQLQQAQAAAGKRLDVNYTLPVSPSGLESNSISLLNNAKSRGLTVNAVNIMTMDYGPAMDMGQAAISAANGLHTQLGQIWTSKTSEQLWAMEGNTPMIGVNDTQAEVFTTANAQALETFAASKGIQLLAFWAVGRDKACAANGTLSSTCSGTPQSAYQFSKTFNAITGGSTTPPPSGGRTGQITGYGGKCVDVAAASSANGTAVQLYDCNGTAAQQWTVGTDGTIRALGKCLDLTSGGTANGTQAQLYDCNGTGAQQWQAQANKTLVNPASGRCLDATGPSSANGTRLQVWDCFAGANQQWNLPA</sequence>
<dbReference type="Gene3D" id="2.80.10.50">
    <property type="match status" value="2"/>
</dbReference>
<gene>
    <name evidence="3" type="ORF">Kpho01_02070</name>
</gene>
<organism evidence="3 4">
    <name type="scientific">Kitasatospora phosalacinea</name>
    <dbReference type="NCBI Taxonomy" id="2065"/>
    <lineage>
        <taxon>Bacteria</taxon>
        <taxon>Bacillati</taxon>
        <taxon>Actinomycetota</taxon>
        <taxon>Actinomycetes</taxon>
        <taxon>Kitasatosporales</taxon>
        <taxon>Streptomycetaceae</taxon>
        <taxon>Kitasatospora</taxon>
    </lineage>
</organism>
<proteinExistence type="predicted"/>
<dbReference type="InterPro" id="IPR000772">
    <property type="entry name" value="Ricin_B_lectin"/>
</dbReference>
<feature type="domain" description="GH18" evidence="2">
    <location>
        <begin position="47"/>
        <end position="344"/>
    </location>
</feature>